<reference evidence="1" key="1">
    <citation type="submission" date="2018-10" db="EMBL/GenBank/DDBJ databases">
        <title>Hidden diversity of soil giant viruses.</title>
        <authorList>
            <person name="Schulz F."/>
            <person name="Alteio L."/>
            <person name="Goudeau D."/>
            <person name="Ryan E.M."/>
            <person name="Malmstrom R.R."/>
            <person name="Blanchard J."/>
            <person name="Woyke T."/>
        </authorList>
    </citation>
    <scope>NUCLEOTIDE SEQUENCE</scope>
    <source>
        <strain evidence="1">HYV1</strain>
    </source>
</reference>
<gene>
    <name evidence="1" type="ORF">Hyperionvirus2_220</name>
</gene>
<organism evidence="1">
    <name type="scientific">Hyperionvirus sp</name>
    <dbReference type="NCBI Taxonomy" id="2487770"/>
    <lineage>
        <taxon>Viruses</taxon>
        <taxon>Varidnaviria</taxon>
        <taxon>Bamfordvirae</taxon>
        <taxon>Nucleocytoviricota</taxon>
        <taxon>Megaviricetes</taxon>
        <taxon>Imitervirales</taxon>
        <taxon>Mimiviridae</taxon>
        <taxon>Klosneuvirinae</taxon>
    </lineage>
</organism>
<evidence type="ECO:0000313" key="1">
    <source>
        <dbReference type="EMBL" id="AYV82852.1"/>
    </source>
</evidence>
<accession>A0A3G5A739</accession>
<name>A0A3G5A739_9VIRU</name>
<protein>
    <submittedName>
        <fullName evidence="1">Uncharacterized protein</fullName>
    </submittedName>
</protein>
<sequence length="319" mass="37542">MGSKSSAPKEPYIILIKQRDKLQHLLQYYTENPYLDNSTTRIKKLNKINNKYREICKMYRSIPVPSREYDMMTAEEQEVANYVVYLKKCIERLLSDIDAMNSSKEYLLEPKILVTRKYATCIVNPRRCTIEWLRQESPITRLATPISNYDYLSPKIITLKIGRRTQDIYGYRVIGEYRKKYLYIEKDPHAYRYTGNLYIVRAAINSDSKDEILQKIFIQNNIRYTHMNSIQLNDGLIFIIAIGEKYIQTLMIDLETMCEIYSIRSIAFDLGSWANMTLETQIIPFTPEEKLRVKRIIMDGSSKELINDISLIIVSYLIN</sequence>
<proteinExistence type="predicted"/>
<dbReference type="EMBL" id="MK072384">
    <property type="protein sequence ID" value="AYV82852.1"/>
    <property type="molecule type" value="Genomic_DNA"/>
</dbReference>